<dbReference type="InterPro" id="IPR000014">
    <property type="entry name" value="PAS"/>
</dbReference>
<dbReference type="GO" id="GO:0007165">
    <property type="term" value="P:signal transduction"/>
    <property type="evidence" value="ECO:0007669"/>
    <property type="project" value="UniProtKB-KW"/>
</dbReference>
<comment type="similarity">
    <text evidence="10">Belongs to the methyl-accepting chemotaxis (MCP) protein family.</text>
</comment>
<evidence type="ECO:0000256" key="5">
    <source>
        <dbReference type="ARBA" id="ARBA00022519"/>
    </source>
</evidence>
<keyword evidence="8 11" id="KW-0472">Membrane</keyword>
<dbReference type="InterPro" id="IPR003660">
    <property type="entry name" value="HAMP_dom"/>
</dbReference>
<keyword evidence="6 11" id="KW-0812">Transmembrane</keyword>
<proteinExistence type="inferred from homology"/>
<feature type="transmembrane region" description="Helical" evidence="11">
    <location>
        <begin position="155"/>
        <end position="175"/>
    </location>
</feature>
<dbReference type="SUPFAM" id="SSF55785">
    <property type="entry name" value="PYP-like sensor domain (PAS domain)"/>
    <property type="match status" value="1"/>
</dbReference>
<dbReference type="InterPro" id="IPR004089">
    <property type="entry name" value="MCPsignal_dom"/>
</dbReference>
<evidence type="ECO:0000256" key="7">
    <source>
        <dbReference type="ARBA" id="ARBA00022989"/>
    </source>
</evidence>
<dbReference type="Pfam" id="PF00672">
    <property type="entry name" value="HAMP"/>
    <property type="match status" value="1"/>
</dbReference>
<evidence type="ECO:0000259" key="13">
    <source>
        <dbReference type="PROSITE" id="PS50112"/>
    </source>
</evidence>
<feature type="domain" description="Methyl-accepting transducer" evidence="12">
    <location>
        <begin position="254"/>
        <end position="490"/>
    </location>
</feature>
<evidence type="ECO:0000256" key="4">
    <source>
        <dbReference type="ARBA" id="ARBA00022500"/>
    </source>
</evidence>
<evidence type="ECO:0000256" key="11">
    <source>
        <dbReference type="SAM" id="Phobius"/>
    </source>
</evidence>
<dbReference type="NCBIfam" id="TIGR00229">
    <property type="entry name" value="sensory_box"/>
    <property type="match status" value="1"/>
</dbReference>
<keyword evidence="7 11" id="KW-1133">Transmembrane helix</keyword>
<gene>
    <name evidence="14" type="ORF">MNBD_GAMMA24-568</name>
</gene>
<feature type="domain" description="PAS" evidence="13">
    <location>
        <begin position="25"/>
        <end position="60"/>
    </location>
</feature>
<reference evidence="14" key="1">
    <citation type="submission" date="2018-06" db="EMBL/GenBank/DDBJ databases">
        <authorList>
            <person name="Zhirakovskaya E."/>
        </authorList>
    </citation>
    <scope>NUCLEOTIDE SEQUENCE</scope>
</reference>
<keyword evidence="2" id="KW-1003">Cell membrane</keyword>
<dbReference type="Pfam" id="PF00015">
    <property type="entry name" value="MCPsignal"/>
    <property type="match status" value="1"/>
</dbReference>
<dbReference type="PANTHER" id="PTHR32089:SF74">
    <property type="entry name" value="METHYL-ACCEPTING CHEMOTAXIS PROTEIN AER"/>
    <property type="match status" value="1"/>
</dbReference>
<dbReference type="Pfam" id="PF08447">
    <property type="entry name" value="PAS_3"/>
    <property type="match status" value="1"/>
</dbReference>
<evidence type="ECO:0000256" key="3">
    <source>
        <dbReference type="ARBA" id="ARBA00022481"/>
    </source>
</evidence>
<dbReference type="InterPro" id="IPR013655">
    <property type="entry name" value="PAS_fold_3"/>
</dbReference>
<dbReference type="SUPFAM" id="SSF58104">
    <property type="entry name" value="Methyl-accepting chemotaxis protein (MCP) signaling domain"/>
    <property type="match status" value="1"/>
</dbReference>
<protein>
    <submittedName>
        <fullName evidence="14">Methyl-accepting chemotaxis sensor/transducer protein</fullName>
    </submittedName>
</protein>
<evidence type="ECO:0000256" key="8">
    <source>
        <dbReference type="ARBA" id="ARBA00023136"/>
    </source>
</evidence>
<keyword evidence="3" id="KW-0488">Methylation</keyword>
<name>A0A3B1BT05_9ZZZZ</name>
<keyword evidence="9" id="KW-0807">Transducer</keyword>
<dbReference type="EMBL" id="UOFZ01000137">
    <property type="protein sequence ID" value="VAX13810.1"/>
    <property type="molecule type" value="Genomic_DNA"/>
</dbReference>
<evidence type="ECO:0000256" key="10">
    <source>
        <dbReference type="ARBA" id="ARBA00029447"/>
    </source>
</evidence>
<dbReference type="PROSITE" id="PS50111">
    <property type="entry name" value="CHEMOTAXIS_TRANSDUC_2"/>
    <property type="match status" value="1"/>
</dbReference>
<dbReference type="InterPro" id="IPR001610">
    <property type="entry name" value="PAC"/>
</dbReference>
<dbReference type="CDD" id="cd00130">
    <property type="entry name" value="PAS"/>
    <property type="match status" value="1"/>
</dbReference>
<dbReference type="FunFam" id="3.30.450.20:FF:000046">
    <property type="entry name" value="Aerotaxis sensor receptor"/>
    <property type="match status" value="1"/>
</dbReference>
<evidence type="ECO:0000259" key="12">
    <source>
        <dbReference type="PROSITE" id="PS50111"/>
    </source>
</evidence>
<dbReference type="Gene3D" id="3.30.450.20">
    <property type="entry name" value="PAS domain"/>
    <property type="match status" value="1"/>
</dbReference>
<dbReference type="GO" id="GO:0006935">
    <property type="term" value="P:chemotaxis"/>
    <property type="evidence" value="ECO:0007669"/>
    <property type="project" value="UniProtKB-KW"/>
</dbReference>
<evidence type="ECO:0000256" key="6">
    <source>
        <dbReference type="ARBA" id="ARBA00022692"/>
    </source>
</evidence>
<comment type="subcellular location">
    <subcellularLocation>
        <location evidence="1">Cell inner membrane</location>
        <topology evidence="1">Multi-pass membrane protein</topology>
    </subcellularLocation>
</comment>
<sequence length="526" mass="57257">MKNNLPITNTERSFDGELRIVSTTDKKGITTYANENFIALSGFSEEELYGKNHNIVRHPDMPPIAFTDLWATIKTGKPWMGIVKNRCKNGDYYWVDAYVTPIFDAGEIVGYQSVRTTPRREHVNTADSLYRKIRENRFSVLDKLAWLKPGTRGKLIITQFCSLLAVFILLLVSGISFSPVFLAAIVLLSGMSVFAIYQIMKPWKKAAAQARSIFKNDIARTVYTRRSDELGDMQLTILALQAKLKTILVRVNDTISVLNKAAGTSREISEGSSENARKQLDEISQVATAMNEMSAAVHEIARRADMTSKNTDSAKENAQKGALTATEALGAMEALVQRVEITAAVIQELSVESNAIGGMVDVIRDIAEQTNLLALNAAIEAARAGEQGRGFAVVADEVRTLASRTQQSTGEIQKIVEQLQQRAGSAVEEMSKASEQGSLATELVESAAAALAEVSGSVVGINDMNTEVAAATEEQGLVAEEINRSISNISNLAEETVVSATSARQASEELENETARLNAVVWQFGD</sequence>
<dbReference type="GO" id="GO:0005886">
    <property type="term" value="C:plasma membrane"/>
    <property type="evidence" value="ECO:0007669"/>
    <property type="project" value="UniProtKB-SubCell"/>
</dbReference>
<evidence type="ECO:0000256" key="9">
    <source>
        <dbReference type="ARBA" id="ARBA00023224"/>
    </source>
</evidence>
<evidence type="ECO:0000256" key="2">
    <source>
        <dbReference type="ARBA" id="ARBA00022475"/>
    </source>
</evidence>
<dbReference type="AlphaFoldDB" id="A0A3B1BT05"/>
<dbReference type="InterPro" id="IPR035965">
    <property type="entry name" value="PAS-like_dom_sf"/>
</dbReference>
<dbReference type="CDD" id="cd11386">
    <property type="entry name" value="MCP_signal"/>
    <property type="match status" value="1"/>
</dbReference>
<dbReference type="PANTHER" id="PTHR32089">
    <property type="entry name" value="METHYL-ACCEPTING CHEMOTAXIS PROTEIN MCPB"/>
    <property type="match status" value="1"/>
</dbReference>
<organism evidence="14">
    <name type="scientific">hydrothermal vent metagenome</name>
    <dbReference type="NCBI Taxonomy" id="652676"/>
    <lineage>
        <taxon>unclassified sequences</taxon>
        <taxon>metagenomes</taxon>
        <taxon>ecological metagenomes</taxon>
    </lineage>
</organism>
<keyword evidence="5" id="KW-0997">Cell inner membrane</keyword>
<evidence type="ECO:0000256" key="1">
    <source>
        <dbReference type="ARBA" id="ARBA00004429"/>
    </source>
</evidence>
<dbReference type="SMART" id="SM00086">
    <property type="entry name" value="PAC"/>
    <property type="match status" value="1"/>
</dbReference>
<evidence type="ECO:0000313" key="14">
    <source>
        <dbReference type="EMBL" id="VAX13810.1"/>
    </source>
</evidence>
<accession>A0A3B1BT05</accession>
<dbReference type="FunFam" id="1.10.287.950:FF:000001">
    <property type="entry name" value="Methyl-accepting chemotaxis sensory transducer"/>
    <property type="match status" value="1"/>
</dbReference>
<dbReference type="Gene3D" id="1.10.287.950">
    <property type="entry name" value="Methyl-accepting chemotaxis protein"/>
    <property type="match status" value="1"/>
</dbReference>
<keyword evidence="4" id="KW-0145">Chemotaxis</keyword>
<dbReference type="PROSITE" id="PS50112">
    <property type="entry name" value="PAS"/>
    <property type="match status" value="1"/>
</dbReference>
<dbReference type="SMART" id="SM00283">
    <property type="entry name" value="MA"/>
    <property type="match status" value="1"/>
</dbReference>